<dbReference type="Proteomes" id="UP000323856">
    <property type="component" value="Unassembled WGS sequence"/>
</dbReference>
<gene>
    <name evidence="3" type="ORF">FQ154_17625</name>
</gene>
<dbReference type="GO" id="GO:0004803">
    <property type="term" value="F:transposase activity"/>
    <property type="evidence" value="ECO:0007669"/>
    <property type="project" value="InterPro"/>
</dbReference>
<evidence type="ECO:0000256" key="1">
    <source>
        <dbReference type="SAM" id="MobiDB-lite"/>
    </source>
</evidence>
<feature type="domain" description="Transposase IS4-like" evidence="2">
    <location>
        <begin position="25"/>
        <end position="194"/>
    </location>
</feature>
<dbReference type="AlphaFoldDB" id="A0A5B0E4B3"/>
<dbReference type="GO" id="GO:0006313">
    <property type="term" value="P:DNA transposition"/>
    <property type="evidence" value="ECO:0007669"/>
    <property type="project" value="InterPro"/>
</dbReference>
<accession>A0A5B0E4B3</accession>
<dbReference type="GO" id="GO:0003677">
    <property type="term" value="F:DNA binding"/>
    <property type="evidence" value="ECO:0007669"/>
    <property type="project" value="InterPro"/>
</dbReference>
<evidence type="ECO:0000259" key="2">
    <source>
        <dbReference type="Pfam" id="PF01609"/>
    </source>
</evidence>
<feature type="region of interest" description="Disordered" evidence="1">
    <location>
        <begin position="1"/>
        <end position="21"/>
    </location>
</feature>
<dbReference type="EMBL" id="VOBL01000024">
    <property type="protein sequence ID" value="KAA0973528.1"/>
    <property type="molecule type" value="Genomic_DNA"/>
</dbReference>
<dbReference type="Pfam" id="PF01609">
    <property type="entry name" value="DDE_Tnp_1"/>
    <property type="match status" value="1"/>
</dbReference>
<dbReference type="InterPro" id="IPR051698">
    <property type="entry name" value="Transposase_11-like"/>
</dbReference>
<dbReference type="InterPro" id="IPR002559">
    <property type="entry name" value="Transposase_11"/>
</dbReference>
<dbReference type="PANTHER" id="PTHR30298">
    <property type="entry name" value="H REPEAT-ASSOCIATED PREDICTED TRANSPOSASE"/>
    <property type="match status" value="1"/>
</dbReference>
<comment type="caution">
    <text evidence="3">The sequence shown here is derived from an EMBL/GenBank/DDBJ whole genome shotgun (WGS) entry which is preliminary data.</text>
</comment>
<evidence type="ECO:0000313" key="3">
    <source>
        <dbReference type="EMBL" id="KAA0973528.1"/>
    </source>
</evidence>
<sequence length="247" mass="27215">MRGNSHVRFGGRPHGKGPILMGTSPCGRPYIPRLPVLLEELDGHRSLKGRIFTIDALHTQTKSAQLICDTYQAHYLMTIKGNQPGLYSQAESHPWDQVPVCDVQEDTSHGRMVRRELKIVTPTGALASTWPGAKQIGQLTRTAIRTKGKEPTVEVVYLITSLNAYQGPAKRINEIIRGHWAIEALHYVRDVTFGEDGNGIRIGNTPRILASFTNAAITALRLAGKTNIAEAARANHADPELIRGYLK</sequence>
<dbReference type="PANTHER" id="PTHR30298:SF0">
    <property type="entry name" value="PROTEIN YBFL-RELATED"/>
    <property type="match status" value="1"/>
</dbReference>
<dbReference type="OrthoDB" id="3867913at2"/>
<evidence type="ECO:0000313" key="4">
    <source>
        <dbReference type="Proteomes" id="UP000323856"/>
    </source>
</evidence>
<dbReference type="InterPro" id="IPR047647">
    <property type="entry name" value="ISAs1_transpos"/>
</dbReference>
<name>A0A5B0E4B3_9MICC</name>
<dbReference type="NCBIfam" id="NF033564">
    <property type="entry name" value="transpos_ISAs1"/>
    <property type="match status" value="1"/>
</dbReference>
<reference evidence="3 4" key="1">
    <citation type="submission" date="2019-07" db="EMBL/GenBank/DDBJ databases">
        <title>Analysis of the biochemical properties, biological activity and biotechnological potential of siderophores and biosurfactants produced by Antarctic psychrotolerant bacteria.</title>
        <authorList>
            <person name="Styczynski M."/>
            <person name="Krucon T."/>
            <person name="Decewicz P."/>
            <person name="Dziewit L."/>
        </authorList>
    </citation>
    <scope>NUCLEOTIDE SEQUENCE [LARGE SCALE GENOMIC DNA]</scope>
    <source>
        <strain evidence="3 4">ANT_H27</strain>
    </source>
</reference>
<proteinExistence type="predicted"/>
<organism evidence="3 4">
    <name type="scientific">Paeniglutamicibacter gangotriensis</name>
    <dbReference type="NCBI Taxonomy" id="254787"/>
    <lineage>
        <taxon>Bacteria</taxon>
        <taxon>Bacillati</taxon>
        <taxon>Actinomycetota</taxon>
        <taxon>Actinomycetes</taxon>
        <taxon>Micrococcales</taxon>
        <taxon>Micrococcaceae</taxon>
        <taxon>Paeniglutamicibacter</taxon>
    </lineage>
</organism>
<protein>
    <submittedName>
        <fullName evidence="3">ISAs1 family transposase</fullName>
    </submittedName>
</protein>